<protein>
    <submittedName>
        <fullName evidence="2">Chromosome partitioning protein ParA</fullName>
    </submittedName>
</protein>
<dbReference type="PANTHER" id="PTHR33973:SF4">
    <property type="entry name" value="OS07G0153300 PROTEIN"/>
    <property type="match status" value="1"/>
</dbReference>
<proteinExistence type="predicted"/>
<reference evidence="2 3" key="1">
    <citation type="submission" date="2016-12" db="EMBL/GenBank/DDBJ databases">
        <title>Diversity of luminous bacteria.</title>
        <authorList>
            <person name="Yoshizawa S."/>
            <person name="Kogure K."/>
        </authorList>
    </citation>
    <scope>NUCLEOTIDE SEQUENCE [LARGE SCALE GENOMIC DNA]</scope>
    <source>
        <strain evidence="2 3">LC1-200</strain>
    </source>
</reference>
<dbReference type="Pfam" id="PF07103">
    <property type="entry name" value="DUF1365"/>
    <property type="match status" value="1"/>
</dbReference>
<keyword evidence="1" id="KW-0812">Transmembrane</keyword>
<organism evidence="2 3">
    <name type="scientific">Photobacterium angustum</name>
    <dbReference type="NCBI Taxonomy" id="661"/>
    <lineage>
        <taxon>Bacteria</taxon>
        <taxon>Pseudomonadati</taxon>
        <taxon>Pseudomonadota</taxon>
        <taxon>Gammaproteobacteria</taxon>
        <taxon>Vibrionales</taxon>
        <taxon>Vibrionaceae</taxon>
        <taxon>Photobacterium</taxon>
    </lineage>
</organism>
<dbReference type="PANTHER" id="PTHR33973">
    <property type="entry name" value="OS07G0153300 PROTEIN"/>
    <property type="match status" value="1"/>
</dbReference>
<dbReference type="RefSeq" id="WP_105062698.1">
    <property type="nucleotide sequence ID" value="NZ_MSCJ01000003.1"/>
</dbReference>
<evidence type="ECO:0000313" key="2">
    <source>
        <dbReference type="EMBL" id="PQJ62947.1"/>
    </source>
</evidence>
<dbReference type="InterPro" id="IPR010775">
    <property type="entry name" value="DUF1365"/>
</dbReference>
<name>A0A2S7VLC8_PHOAN</name>
<gene>
    <name evidence="2" type="ORF">BTO08_19650</name>
</gene>
<accession>A0A2S7VLC8</accession>
<keyword evidence="1" id="KW-1133">Transmembrane helix</keyword>
<dbReference type="AlphaFoldDB" id="A0A2S7VLC8"/>
<dbReference type="OrthoDB" id="9778801at2"/>
<keyword evidence="1" id="KW-0472">Membrane</keyword>
<sequence length="284" mass="33242">MGKDNQLKSGIFQGWVRHRRFTPVDHRFTYSMFMPHIHLNELDQLDKQVKGFGLSLFNFARFRRDDYVKGDPDLAQAVKDKVYALTGKMIDGNVTMLCHLRYCGLYFSPLNLYYLHDDEGQWQYMLAEVSNTPWNERHYYAIPAPQYWQGREYSHDKAFHVSPFNPIHQQYHWRLTEPDSNLLVNLAVSRYKDCISPSGHSGGSKNSHQKVFDATMQMRKQNFTSAILIKQLLLTPIMTIKVVIGIYWQALKLFIKGVPIYDHPNNTPYEKVNKHKIKRGNDNA</sequence>
<comment type="caution">
    <text evidence="2">The sequence shown here is derived from an EMBL/GenBank/DDBJ whole genome shotgun (WGS) entry which is preliminary data.</text>
</comment>
<evidence type="ECO:0000256" key="1">
    <source>
        <dbReference type="SAM" id="Phobius"/>
    </source>
</evidence>
<dbReference type="EMBL" id="MSCJ01000003">
    <property type="protein sequence ID" value="PQJ62947.1"/>
    <property type="molecule type" value="Genomic_DNA"/>
</dbReference>
<dbReference type="Proteomes" id="UP000238730">
    <property type="component" value="Unassembled WGS sequence"/>
</dbReference>
<feature type="transmembrane region" description="Helical" evidence="1">
    <location>
        <begin position="227"/>
        <end position="248"/>
    </location>
</feature>
<evidence type="ECO:0000313" key="3">
    <source>
        <dbReference type="Proteomes" id="UP000238730"/>
    </source>
</evidence>